<sequence>MASLYLHIKVNMRMLTQETQECILDEAGRFNKGSVKSSFLDEAGRVNKEQWFRLVGGCLILKKRLTELV</sequence>
<evidence type="ECO:0000313" key="2">
    <source>
        <dbReference type="Proteomes" id="UP001195483"/>
    </source>
</evidence>
<accession>A0AAE0WCV7</accession>
<reference evidence="1" key="3">
    <citation type="submission" date="2023-05" db="EMBL/GenBank/DDBJ databases">
        <authorList>
            <person name="Smith C.H."/>
        </authorList>
    </citation>
    <scope>NUCLEOTIDE SEQUENCE</scope>
    <source>
        <strain evidence="1">CHS0354</strain>
        <tissue evidence="1">Mantle</tissue>
    </source>
</reference>
<dbReference type="EMBL" id="JAEAOA010000315">
    <property type="protein sequence ID" value="KAK3608685.1"/>
    <property type="molecule type" value="Genomic_DNA"/>
</dbReference>
<proteinExistence type="predicted"/>
<evidence type="ECO:0000313" key="1">
    <source>
        <dbReference type="EMBL" id="KAK3608685.1"/>
    </source>
</evidence>
<reference evidence="1" key="1">
    <citation type="journal article" date="2021" name="Genome Biol. Evol.">
        <title>A High-Quality Reference Genome for a Parasitic Bivalve with Doubly Uniparental Inheritance (Bivalvia: Unionida).</title>
        <authorList>
            <person name="Smith C.H."/>
        </authorList>
    </citation>
    <scope>NUCLEOTIDE SEQUENCE</scope>
    <source>
        <strain evidence="1">CHS0354</strain>
    </source>
</reference>
<dbReference type="Proteomes" id="UP001195483">
    <property type="component" value="Unassembled WGS sequence"/>
</dbReference>
<name>A0AAE0WCV7_9BIVA</name>
<keyword evidence="2" id="KW-1185">Reference proteome</keyword>
<organism evidence="1 2">
    <name type="scientific">Potamilus streckersoni</name>
    <dbReference type="NCBI Taxonomy" id="2493646"/>
    <lineage>
        <taxon>Eukaryota</taxon>
        <taxon>Metazoa</taxon>
        <taxon>Spiralia</taxon>
        <taxon>Lophotrochozoa</taxon>
        <taxon>Mollusca</taxon>
        <taxon>Bivalvia</taxon>
        <taxon>Autobranchia</taxon>
        <taxon>Heteroconchia</taxon>
        <taxon>Palaeoheterodonta</taxon>
        <taxon>Unionida</taxon>
        <taxon>Unionoidea</taxon>
        <taxon>Unionidae</taxon>
        <taxon>Ambleminae</taxon>
        <taxon>Lampsilini</taxon>
        <taxon>Potamilus</taxon>
    </lineage>
</organism>
<dbReference type="AlphaFoldDB" id="A0AAE0WCV7"/>
<gene>
    <name evidence="1" type="ORF">CHS0354_004086</name>
</gene>
<comment type="caution">
    <text evidence="1">The sequence shown here is derived from an EMBL/GenBank/DDBJ whole genome shotgun (WGS) entry which is preliminary data.</text>
</comment>
<reference evidence="1" key="2">
    <citation type="journal article" date="2021" name="Genome Biol. Evol.">
        <title>Developing a high-quality reference genome for a parasitic bivalve with doubly uniparental inheritance (Bivalvia: Unionida).</title>
        <authorList>
            <person name="Smith C.H."/>
        </authorList>
    </citation>
    <scope>NUCLEOTIDE SEQUENCE</scope>
    <source>
        <strain evidence="1">CHS0354</strain>
        <tissue evidence="1">Mantle</tissue>
    </source>
</reference>
<protein>
    <submittedName>
        <fullName evidence="1">Uncharacterized protein</fullName>
    </submittedName>
</protein>